<sequence length="148" mass="16208">MAMVITHCLANDRMNVARVVALDAHTEPFMRAVNGAWAKFTDAVHADAPRVVIEEQTDPRGTLGRIHSVTRWKKCRSLAYPRNRAVLRSYLTDPSIFAINLVISSTTCSGVMSNFPWVDVARKTGRMITGSTTAPTPQAATMAPIRPG</sequence>
<evidence type="ECO:0000313" key="3">
    <source>
        <dbReference type="Proteomes" id="UP001500707"/>
    </source>
</evidence>
<keyword evidence="3" id="KW-1185">Reference proteome</keyword>
<accession>A0ABP6YVF6</accession>
<evidence type="ECO:0000256" key="1">
    <source>
        <dbReference type="SAM" id="MobiDB-lite"/>
    </source>
</evidence>
<evidence type="ECO:0000313" key="2">
    <source>
        <dbReference type="EMBL" id="GAA3588245.1"/>
    </source>
</evidence>
<protein>
    <recommendedName>
        <fullName evidence="4">Transposase</fullName>
    </recommendedName>
</protein>
<name>A0ABP6YVF6_9ACTN</name>
<reference evidence="3" key="1">
    <citation type="journal article" date="2019" name="Int. J. Syst. Evol. Microbiol.">
        <title>The Global Catalogue of Microorganisms (GCM) 10K type strain sequencing project: providing services to taxonomists for standard genome sequencing and annotation.</title>
        <authorList>
            <consortium name="The Broad Institute Genomics Platform"/>
            <consortium name="The Broad Institute Genome Sequencing Center for Infectious Disease"/>
            <person name="Wu L."/>
            <person name="Ma J."/>
        </authorList>
    </citation>
    <scope>NUCLEOTIDE SEQUENCE [LARGE SCALE GENOMIC DNA]</scope>
    <source>
        <strain evidence="3">JCM 17656</strain>
    </source>
</reference>
<organism evidence="2 3">
    <name type="scientific">Streptomyces osmaniensis</name>
    <dbReference type="NCBI Taxonomy" id="593134"/>
    <lineage>
        <taxon>Bacteria</taxon>
        <taxon>Bacillati</taxon>
        <taxon>Actinomycetota</taxon>
        <taxon>Actinomycetes</taxon>
        <taxon>Kitasatosporales</taxon>
        <taxon>Streptomycetaceae</taxon>
        <taxon>Streptomyces</taxon>
    </lineage>
</organism>
<dbReference type="Proteomes" id="UP001500707">
    <property type="component" value="Unassembled WGS sequence"/>
</dbReference>
<proteinExistence type="predicted"/>
<feature type="region of interest" description="Disordered" evidence="1">
    <location>
        <begin position="128"/>
        <end position="148"/>
    </location>
</feature>
<comment type="caution">
    <text evidence="2">The sequence shown here is derived from an EMBL/GenBank/DDBJ whole genome shotgun (WGS) entry which is preliminary data.</text>
</comment>
<gene>
    <name evidence="2" type="ORF">GCM10022295_82280</name>
</gene>
<evidence type="ECO:0008006" key="4">
    <source>
        <dbReference type="Google" id="ProtNLM"/>
    </source>
</evidence>
<dbReference type="EMBL" id="BAABCE010000024">
    <property type="protein sequence ID" value="GAA3588245.1"/>
    <property type="molecule type" value="Genomic_DNA"/>
</dbReference>
<feature type="compositionally biased region" description="Low complexity" evidence="1">
    <location>
        <begin position="132"/>
        <end position="148"/>
    </location>
</feature>